<name>A0AAV0IUP3_9ROSI</name>
<organism evidence="2 3">
    <name type="scientific">Linum tenue</name>
    <dbReference type="NCBI Taxonomy" id="586396"/>
    <lineage>
        <taxon>Eukaryota</taxon>
        <taxon>Viridiplantae</taxon>
        <taxon>Streptophyta</taxon>
        <taxon>Embryophyta</taxon>
        <taxon>Tracheophyta</taxon>
        <taxon>Spermatophyta</taxon>
        <taxon>Magnoliopsida</taxon>
        <taxon>eudicotyledons</taxon>
        <taxon>Gunneridae</taxon>
        <taxon>Pentapetalae</taxon>
        <taxon>rosids</taxon>
        <taxon>fabids</taxon>
        <taxon>Malpighiales</taxon>
        <taxon>Linaceae</taxon>
        <taxon>Linum</taxon>
    </lineage>
</organism>
<sequence>MAWVQLPELPVQFYHREVLFALGNLIGRTIRLDYHTEQLERGKFARLAVELDLSKSLPTRIFLDNFWQGILYEIFKQFVIVVGGLVTTRMLVRSRNKKPLWL</sequence>
<gene>
    <name evidence="2" type="ORF">LITE_LOCUS11107</name>
</gene>
<evidence type="ECO:0000313" key="3">
    <source>
        <dbReference type="Proteomes" id="UP001154282"/>
    </source>
</evidence>
<keyword evidence="1" id="KW-1133">Transmembrane helix</keyword>
<dbReference type="PANTHER" id="PTHR31286">
    <property type="entry name" value="GLYCINE-RICH CELL WALL STRUCTURAL PROTEIN 1.8-LIKE"/>
    <property type="match status" value="1"/>
</dbReference>
<evidence type="ECO:0000256" key="1">
    <source>
        <dbReference type="SAM" id="Phobius"/>
    </source>
</evidence>
<feature type="transmembrane region" description="Helical" evidence="1">
    <location>
        <begin position="74"/>
        <end position="92"/>
    </location>
</feature>
<proteinExistence type="predicted"/>
<dbReference type="Proteomes" id="UP001154282">
    <property type="component" value="Unassembled WGS sequence"/>
</dbReference>
<accession>A0AAV0IUP3</accession>
<comment type="caution">
    <text evidence="2">The sequence shown here is derived from an EMBL/GenBank/DDBJ whole genome shotgun (WGS) entry which is preliminary data.</text>
</comment>
<evidence type="ECO:0000313" key="2">
    <source>
        <dbReference type="EMBL" id="CAI0401224.1"/>
    </source>
</evidence>
<protein>
    <recommendedName>
        <fullName evidence="4">DUF4283 domain-containing protein</fullName>
    </recommendedName>
</protein>
<evidence type="ECO:0008006" key="4">
    <source>
        <dbReference type="Google" id="ProtNLM"/>
    </source>
</evidence>
<reference evidence="2" key="1">
    <citation type="submission" date="2022-08" db="EMBL/GenBank/DDBJ databases">
        <authorList>
            <person name="Gutierrez-Valencia J."/>
        </authorList>
    </citation>
    <scope>NUCLEOTIDE SEQUENCE</scope>
</reference>
<keyword evidence="1" id="KW-0812">Transmembrane</keyword>
<dbReference type="EMBL" id="CAMGYJ010000004">
    <property type="protein sequence ID" value="CAI0401224.1"/>
    <property type="molecule type" value="Genomic_DNA"/>
</dbReference>
<dbReference type="AlphaFoldDB" id="A0AAV0IUP3"/>
<keyword evidence="1" id="KW-0472">Membrane</keyword>
<keyword evidence="3" id="KW-1185">Reference proteome</keyword>
<dbReference type="PANTHER" id="PTHR31286:SF99">
    <property type="entry name" value="DUF4283 DOMAIN-CONTAINING PROTEIN"/>
    <property type="match status" value="1"/>
</dbReference>
<dbReference type="InterPro" id="IPR040256">
    <property type="entry name" value="At4g02000-like"/>
</dbReference>